<keyword evidence="1" id="KW-0472">Membrane</keyword>
<dbReference type="Proteomes" id="UP000004625">
    <property type="component" value="Unassembled WGS sequence"/>
</dbReference>
<proteinExistence type="predicted"/>
<feature type="transmembrane region" description="Helical" evidence="1">
    <location>
        <begin position="12"/>
        <end position="34"/>
    </location>
</feature>
<gene>
    <name evidence="2" type="ORF">HMPREF9103_01449</name>
</gene>
<dbReference type="AlphaFoldDB" id="G9ZNZ5"/>
<organism evidence="2 3">
    <name type="scientific">Lentilactobacillus parafarraginis F0439</name>
    <dbReference type="NCBI Taxonomy" id="797515"/>
    <lineage>
        <taxon>Bacteria</taxon>
        <taxon>Bacillati</taxon>
        <taxon>Bacillota</taxon>
        <taxon>Bacilli</taxon>
        <taxon>Lactobacillales</taxon>
        <taxon>Lactobacillaceae</taxon>
        <taxon>Lentilactobacillus</taxon>
    </lineage>
</organism>
<feature type="transmembrane region" description="Helical" evidence="1">
    <location>
        <begin position="108"/>
        <end position="129"/>
    </location>
</feature>
<name>G9ZNZ5_9LACO</name>
<evidence type="ECO:0000313" key="2">
    <source>
        <dbReference type="EMBL" id="EHL98555.1"/>
    </source>
</evidence>
<dbReference type="EMBL" id="AGEY01000072">
    <property type="protein sequence ID" value="EHL98555.1"/>
    <property type="molecule type" value="Genomic_DNA"/>
</dbReference>
<keyword evidence="1" id="KW-0812">Transmembrane</keyword>
<accession>G9ZNZ5</accession>
<dbReference type="RefSeq" id="WP_008212590.1">
    <property type="nucleotide sequence ID" value="NZ_JH414968.1"/>
</dbReference>
<keyword evidence="3" id="KW-1185">Reference proteome</keyword>
<dbReference type="HOGENOM" id="CLU_1494458_0_0_9"/>
<protein>
    <submittedName>
        <fullName evidence="2">Uncharacterized protein</fullName>
    </submittedName>
</protein>
<evidence type="ECO:0000256" key="1">
    <source>
        <dbReference type="SAM" id="Phobius"/>
    </source>
</evidence>
<keyword evidence="1" id="KW-1133">Transmembrane helix</keyword>
<comment type="caution">
    <text evidence="2">The sequence shown here is derived from an EMBL/GenBank/DDBJ whole genome shotgun (WGS) entry which is preliminary data.</text>
</comment>
<reference evidence="2 3" key="1">
    <citation type="submission" date="2011-09" db="EMBL/GenBank/DDBJ databases">
        <authorList>
            <person name="Weinstock G."/>
            <person name="Sodergren E."/>
            <person name="Clifton S."/>
            <person name="Fulton L."/>
            <person name="Fulton B."/>
            <person name="Courtney L."/>
            <person name="Fronick C."/>
            <person name="Harrison M."/>
            <person name="Strong C."/>
            <person name="Farmer C."/>
            <person name="Delahaunty K."/>
            <person name="Markovic C."/>
            <person name="Hall O."/>
            <person name="Minx P."/>
            <person name="Tomlinson C."/>
            <person name="Mitreva M."/>
            <person name="Hou S."/>
            <person name="Chen J."/>
            <person name="Wollam A."/>
            <person name="Pepin K.H."/>
            <person name="Johnson M."/>
            <person name="Bhonagiri V."/>
            <person name="Zhang X."/>
            <person name="Suruliraj S."/>
            <person name="Warren W."/>
            <person name="Chinwalla A."/>
            <person name="Mardis E.R."/>
            <person name="Wilson R.K."/>
        </authorList>
    </citation>
    <scope>NUCLEOTIDE SEQUENCE [LARGE SCALE GENOMIC DNA]</scope>
    <source>
        <strain evidence="2 3">F0439</strain>
    </source>
</reference>
<sequence length="180" mass="19932">MKATVANAKNRLSFPSFNFFRCLIIFIIFMIIYFSGFQFQLGIASPSPAVLANLQSAFSMTLRQSPIFMVIFAAPNFNLTQANKVPFFSKILGDQFNHKLEASTITRIGYLTLLFTGIDLMILLVLWLLEVIINSGTSSSIDLVNLPESTLTTIASLISLIAIEGTAPSRRKGDPDYVPR</sequence>
<evidence type="ECO:0000313" key="3">
    <source>
        <dbReference type="Proteomes" id="UP000004625"/>
    </source>
</evidence>